<dbReference type="InterPro" id="IPR013538">
    <property type="entry name" value="ASHA1/2-like_C"/>
</dbReference>
<dbReference type="Pfam" id="PF08327">
    <property type="entry name" value="AHSA1"/>
    <property type="match status" value="1"/>
</dbReference>
<name>A0A1G8V1A6_9EURY</name>
<dbReference type="InterPro" id="IPR023393">
    <property type="entry name" value="START-like_dom_sf"/>
</dbReference>
<feature type="region of interest" description="Disordered" evidence="2">
    <location>
        <begin position="1"/>
        <end position="30"/>
    </location>
</feature>
<dbReference type="SUPFAM" id="SSF55961">
    <property type="entry name" value="Bet v1-like"/>
    <property type="match status" value="1"/>
</dbReference>
<evidence type="ECO:0000256" key="1">
    <source>
        <dbReference type="ARBA" id="ARBA00006817"/>
    </source>
</evidence>
<dbReference type="Gene3D" id="3.30.530.20">
    <property type="match status" value="1"/>
</dbReference>
<reference evidence="5" key="1">
    <citation type="submission" date="2016-10" db="EMBL/GenBank/DDBJ databases">
        <authorList>
            <person name="Varghese N."/>
            <person name="Submissions S."/>
        </authorList>
    </citation>
    <scope>NUCLEOTIDE SEQUENCE [LARGE SCALE GENOMIC DNA]</scope>
    <source>
        <strain evidence="5">B4,CECT 8067,JCM 17497</strain>
    </source>
</reference>
<sequence>MTEYETADDTEFEPEESESREFEPSEYDLTIERTFDAPRDRVWEAWTDPDQVAQWWGPKGFTVPNCEMDVRPGGSFSIDMEAPDGTIYPDEGVFHEVDEPERLVVTSRAFEDDDGEFQLEVRQTVTFADRDGATELTLEAEVLTATLEVAEALDGMEQGWSESLDKLEAFVGRSTRTAA</sequence>
<dbReference type="Proteomes" id="UP000198882">
    <property type="component" value="Unassembled WGS sequence"/>
</dbReference>
<dbReference type="OrthoDB" id="165863at2157"/>
<accession>A0A1G8V1A6</accession>
<protein>
    <submittedName>
        <fullName evidence="4">Uncharacterized conserved protein YndB, AHSA1/START domain</fullName>
    </submittedName>
</protein>
<feature type="compositionally biased region" description="Acidic residues" evidence="2">
    <location>
        <begin position="1"/>
        <end position="16"/>
    </location>
</feature>
<evidence type="ECO:0000313" key="4">
    <source>
        <dbReference type="EMBL" id="SDJ59882.1"/>
    </source>
</evidence>
<gene>
    <name evidence="4" type="ORF">SAMN04515672_1129</name>
</gene>
<evidence type="ECO:0000256" key="2">
    <source>
        <dbReference type="SAM" id="MobiDB-lite"/>
    </source>
</evidence>
<evidence type="ECO:0000259" key="3">
    <source>
        <dbReference type="Pfam" id="PF08327"/>
    </source>
</evidence>
<evidence type="ECO:0000313" key="5">
    <source>
        <dbReference type="Proteomes" id="UP000198882"/>
    </source>
</evidence>
<dbReference type="AlphaFoldDB" id="A0A1G8V1A6"/>
<dbReference type="EMBL" id="FNFE01000001">
    <property type="protein sequence ID" value="SDJ59882.1"/>
    <property type="molecule type" value="Genomic_DNA"/>
</dbReference>
<keyword evidence="5" id="KW-1185">Reference proteome</keyword>
<feature type="domain" description="Activator of Hsp90 ATPase homologue 1/2-like C-terminal" evidence="3">
    <location>
        <begin position="36"/>
        <end position="171"/>
    </location>
</feature>
<dbReference type="RefSeq" id="WP_090303577.1">
    <property type="nucleotide sequence ID" value="NZ_FNFE01000001.1"/>
</dbReference>
<proteinExistence type="inferred from homology"/>
<comment type="similarity">
    <text evidence="1">Belongs to the AHA1 family.</text>
</comment>
<organism evidence="4 5">
    <name type="scientific">Natronorubrum texcoconense</name>
    <dbReference type="NCBI Taxonomy" id="1095776"/>
    <lineage>
        <taxon>Archaea</taxon>
        <taxon>Methanobacteriati</taxon>
        <taxon>Methanobacteriota</taxon>
        <taxon>Stenosarchaea group</taxon>
        <taxon>Halobacteria</taxon>
        <taxon>Halobacteriales</taxon>
        <taxon>Natrialbaceae</taxon>
        <taxon>Natronorubrum</taxon>
    </lineage>
</organism>